<dbReference type="SUPFAM" id="SSF57997">
    <property type="entry name" value="Tropomyosin"/>
    <property type="match status" value="1"/>
</dbReference>
<dbReference type="Gene3D" id="1.20.5.340">
    <property type="match status" value="1"/>
</dbReference>
<keyword evidence="5" id="KW-1185">Reference proteome</keyword>
<dbReference type="STRING" id="698738.OLEAN_C04960"/>
<protein>
    <recommendedName>
        <fullName evidence="6">Chromosome partition protein Smc</fullName>
    </recommendedName>
</protein>
<feature type="transmembrane region" description="Helical" evidence="3">
    <location>
        <begin position="44"/>
        <end position="64"/>
    </location>
</feature>
<gene>
    <name evidence="4" type="ORF">OLEAN_C04960</name>
</gene>
<keyword evidence="3" id="KW-0472">Membrane</keyword>
<feature type="coiled-coil region" evidence="1">
    <location>
        <begin position="226"/>
        <end position="260"/>
    </location>
</feature>
<proteinExistence type="predicted"/>
<evidence type="ECO:0000256" key="2">
    <source>
        <dbReference type="SAM" id="MobiDB-lite"/>
    </source>
</evidence>
<evidence type="ECO:0000313" key="4">
    <source>
        <dbReference type="EMBL" id="CCK74672.1"/>
    </source>
</evidence>
<evidence type="ECO:0000313" key="5">
    <source>
        <dbReference type="Proteomes" id="UP000032749"/>
    </source>
</evidence>
<feature type="region of interest" description="Disordered" evidence="2">
    <location>
        <begin position="1"/>
        <end position="23"/>
    </location>
</feature>
<dbReference type="Proteomes" id="UP000032749">
    <property type="component" value="Chromosome"/>
</dbReference>
<feature type="compositionally biased region" description="Low complexity" evidence="2">
    <location>
        <begin position="11"/>
        <end position="23"/>
    </location>
</feature>
<dbReference type="AlphaFoldDB" id="R4YK15"/>
<dbReference type="KEGG" id="oai:OLEAN_C04960"/>
<name>R4YK15_OLEAN</name>
<reference evidence="4 5" key="1">
    <citation type="journal article" date="2013" name="Nat. Commun.">
        <title>Genome sequence and functional genomic analysis of the oil-degrading bacterium Oleispira antarctica.</title>
        <authorList>
            <person name="Kube M."/>
            <person name="Chernikova T.N."/>
            <person name="Al-Ramahi Y."/>
            <person name="Beloqui A."/>
            <person name="Lopez-Cortez N."/>
            <person name="Guazzaroni M.E."/>
            <person name="Heipieper H.J."/>
            <person name="Klages S."/>
            <person name="Kotsyurbenko O.R."/>
            <person name="Langer I."/>
            <person name="Nechitaylo T.Y."/>
            <person name="Lunsdorf H."/>
            <person name="Fernandez M."/>
            <person name="Juarez S."/>
            <person name="Ciordia S."/>
            <person name="Singer A."/>
            <person name="Kagan O."/>
            <person name="Egorova O."/>
            <person name="Petit P.A."/>
            <person name="Stogios P."/>
            <person name="Kim Y."/>
            <person name="Tchigvintsev A."/>
            <person name="Flick R."/>
            <person name="Denaro R."/>
            <person name="Genovese M."/>
            <person name="Albar J.P."/>
            <person name="Reva O.N."/>
            <person name="Martinez-Gomariz M."/>
            <person name="Tran H."/>
            <person name="Ferrer M."/>
            <person name="Savchenko A."/>
            <person name="Yakunin A.F."/>
            <person name="Yakimov M.M."/>
            <person name="Golyshina O.V."/>
            <person name="Reinhardt R."/>
            <person name="Golyshin P.N."/>
        </authorList>
    </citation>
    <scope>NUCLEOTIDE SEQUENCE [LARGE SCALE GENOMIC DNA]</scope>
</reference>
<evidence type="ECO:0000256" key="1">
    <source>
        <dbReference type="SAM" id="Coils"/>
    </source>
</evidence>
<organism evidence="4 5">
    <name type="scientific">Oleispira antarctica RB-8</name>
    <dbReference type="NCBI Taxonomy" id="698738"/>
    <lineage>
        <taxon>Bacteria</taxon>
        <taxon>Pseudomonadati</taxon>
        <taxon>Pseudomonadota</taxon>
        <taxon>Gammaproteobacteria</taxon>
        <taxon>Oceanospirillales</taxon>
        <taxon>Oceanospirillaceae</taxon>
        <taxon>Oleispira</taxon>
    </lineage>
</organism>
<evidence type="ECO:0008006" key="6">
    <source>
        <dbReference type="Google" id="ProtNLM"/>
    </source>
</evidence>
<keyword evidence="3" id="KW-1133">Transmembrane helix</keyword>
<evidence type="ECO:0000256" key="3">
    <source>
        <dbReference type="SAM" id="Phobius"/>
    </source>
</evidence>
<dbReference type="EMBL" id="FO203512">
    <property type="protein sequence ID" value="CCK74672.1"/>
    <property type="molecule type" value="Genomic_DNA"/>
</dbReference>
<sequence>MQASQEDMAMRQKQLQQRRLAAQRAAKANPSAAQIAAPAPKQTLAIIALVLSLGMGGFAAFLFIQLQEANAQLGKTEDILNGHATNLAVLNDKLSASDENSNLSVGALKVLLKDNAKEIRKLWDLTNKANKPNIEKNTKAISSVKASVVKVDKKATGIDKKVVSANSNITGNKNSIAALKTSLANSQKSLETKLADLKSSVTGLPEATEKRIGNNEQSIRSIDATRKKLNSSMAEVESQFNEMKLEIEDIQIRLDRMQNAMTGTL</sequence>
<accession>R4YK15</accession>
<keyword evidence="1" id="KW-0175">Coiled coil</keyword>
<dbReference type="HOGENOM" id="CLU_1049034_0_0_6"/>
<keyword evidence="3" id="KW-0812">Transmembrane</keyword>